<keyword evidence="6" id="KW-0406">Ion transport</keyword>
<dbReference type="GO" id="GO:0033179">
    <property type="term" value="C:proton-transporting V-type ATPase, V0 domain"/>
    <property type="evidence" value="ECO:0007669"/>
    <property type="project" value="InterPro"/>
</dbReference>
<evidence type="ECO:0000256" key="4">
    <source>
        <dbReference type="ARBA" id="ARBA00022692"/>
    </source>
</evidence>
<sequence>MIVKMNKYAFMVYHKEYETFLSDLRDAGVVHLVETKSTADNKELQESLIQRKRIDTLKRYFKTLLADQKDVQQAPARDISVKEGLRLVQKIEECQDKKALLESARQTLEKEIAYMEIWGEFTYSNINKLQRAGYHVTFFTCPTSKFNEDWVEKYNAIQISTYQSVVYFITITKIGEVIEIDAERPKMPDRGLAKLRARYNKQLEDIKAIGDRLKQYAVEDYNTLDMLDKKLHNQFNYSNAIVQATKEADDKLMLMEGWAPAENEEALEKLLDDKGFYYQKLEIKDEDNVPIQLKNNRFSRLFEPITKLFSLPNYNEFDPTPFFAPFFMMFFGFCFGDAGYGIIIVTACTLLKRKVAPEVRPFLSLFQFLGLATIIFGLLSGSFLGIALADVKALSSFKHYFLNTDNLMTLSIIVGLLQIVFGKCVAAAQVIYLKGWKYGIAPIGWIVVIVAALTIYGLPMLEIVLPPVALNVCNALMLAGLLVAMLYNSPGKNVFMNFGSGLWNAYNLASGLLGDTLSYIRLFAIGLTGAILGGVFNELAFTMTDGLNVVLRAVLVLLILLVGHSINFGLCMISSMVHPLRLTFVEYYKNAEFAGGGKSFNPFKLEK</sequence>
<keyword evidence="5 8" id="KW-1133">Transmembrane helix</keyword>
<proteinExistence type="inferred from homology"/>
<feature type="transmembrane region" description="Helical" evidence="8">
    <location>
        <begin position="553"/>
        <end position="577"/>
    </location>
</feature>
<dbReference type="GO" id="GO:0046961">
    <property type="term" value="F:proton-transporting ATPase activity, rotational mechanism"/>
    <property type="evidence" value="ECO:0007669"/>
    <property type="project" value="InterPro"/>
</dbReference>
<dbReference type="GO" id="GO:0016471">
    <property type="term" value="C:vacuolar proton-transporting V-type ATPase complex"/>
    <property type="evidence" value="ECO:0007669"/>
    <property type="project" value="TreeGrafter"/>
</dbReference>
<comment type="subcellular location">
    <subcellularLocation>
        <location evidence="1">Membrane</location>
        <topology evidence="1">Multi-pass membrane protein</topology>
    </subcellularLocation>
</comment>
<comment type="similarity">
    <text evidence="2">Belongs to the V-ATPase 116 kDa subunit family.</text>
</comment>
<evidence type="ECO:0000256" key="7">
    <source>
        <dbReference type="ARBA" id="ARBA00023136"/>
    </source>
</evidence>
<evidence type="ECO:0000313" key="9">
    <source>
        <dbReference type="EMBL" id="MPL88341.1"/>
    </source>
</evidence>
<feature type="transmembrane region" description="Helical" evidence="8">
    <location>
        <begin position="438"/>
        <end position="458"/>
    </location>
</feature>
<feature type="transmembrane region" description="Helical" evidence="8">
    <location>
        <begin position="519"/>
        <end position="541"/>
    </location>
</feature>
<feature type="transmembrane region" description="Helical" evidence="8">
    <location>
        <begin position="363"/>
        <end position="387"/>
    </location>
</feature>
<keyword evidence="4 8" id="KW-0812">Transmembrane</keyword>
<feature type="transmembrane region" description="Helical" evidence="8">
    <location>
        <begin position="407"/>
        <end position="426"/>
    </location>
</feature>
<evidence type="ECO:0000256" key="8">
    <source>
        <dbReference type="SAM" id="Phobius"/>
    </source>
</evidence>
<name>A0A644VAR3_9ZZZZ</name>
<dbReference type="GO" id="GO:0007035">
    <property type="term" value="P:vacuolar acidification"/>
    <property type="evidence" value="ECO:0007669"/>
    <property type="project" value="TreeGrafter"/>
</dbReference>
<evidence type="ECO:0000256" key="6">
    <source>
        <dbReference type="ARBA" id="ARBA00023065"/>
    </source>
</evidence>
<dbReference type="InterPro" id="IPR002490">
    <property type="entry name" value="V-ATPase_116kDa_su"/>
</dbReference>
<keyword evidence="3" id="KW-0813">Transport</keyword>
<evidence type="ECO:0008006" key="10">
    <source>
        <dbReference type="Google" id="ProtNLM"/>
    </source>
</evidence>
<dbReference type="Pfam" id="PF01496">
    <property type="entry name" value="V_ATPase_I"/>
    <property type="match status" value="1"/>
</dbReference>
<feature type="transmembrane region" description="Helical" evidence="8">
    <location>
        <begin position="464"/>
        <end position="487"/>
    </location>
</feature>
<evidence type="ECO:0000256" key="1">
    <source>
        <dbReference type="ARBA" id="ARBA00004141"/>
    </source>
</evidence>
<protein>
    <recommendedName>
        <fullName evidence="10">V-type ATP synthase subunit I</fullName>
    </recommendedName>
</protein>
<dbReference type="AlphaFoldDB" id="A0A644VAR3"/>
<dbReference type="EMBL" id="VSSQ01000255">
    <property type="protein sequence ID" value="MPL88341.1"/>
    <property type="molecule type" value="Genomic_DNA"/>
</dbReference>
<gene>
    <name evidence="9" type="ORF">SDC9_34361</name>
</gene>
<evidence type="ECO:0000256" key="5">
    <source>
        <dbReference type="ARBA" id="ARBA00022989"/>
    </source>
</evidence>
<keyword evidence="7 8" id="KW-0472">Membrane</keyword>
<comment type="caution">
    <text evidence="9">The sequence shown here is derived from an EMBL/GenBank/DDBJ whole genome shotgun (WGS) entry which is preliminary data.</text>
</comment>
<organism evidence="9">
    <name type="scientific">bioreactor metagenome</name>
    <dbReference type="NCBI Taxonomy" id="1076179"/>
    <lineage>
        <taxon>unclassified sequences</taxon>
        <taxon>metagenomes</taxon>
        <taxon>ecological metagenomes</taxon>
    </lineage>
</organism>
<reference evidence="9" key="1">
    <citation type="submission" date="2019-08" db="EMBL/GenBank/DDBJ databases">
        <authorList>
            <person name="Kucharzyk K."/>
            <person name="Murdoch R.W."/>
            <person name="Higgins S."/>
            <person name="Loffler F."/>
        </authorList>
    </citation>
    <scope>NUCLEOTIDE SEQUENCE</scope>
</reference>
<accession>A0A644VAR3</accession>
<dbReference type="GO" id="GO:0051117">
    <property type="term" value="F:ATPase binding"/>
    <property type="evidence" value="ECO:0007669"/>
    <property type="project" value="TreeGrafter"/>
</dbReference>
<dbReference type="PANTHER" id="PTHR11629:SF63">
    <property type="entry name" value="V-TYPE PROTON ATPASE SUBUNIT A"/>
    <property type="match status" value="1"/>
</dbReference>
<evidence type="ECO:0000256" key="3">
    <source>
        <dbReference type="ARBA" id="ARBA00022448"/>
    </source>
</evidence>
<feature type="transmembrane region" description="Helical" evidence="8">
    <location>
        <begin position="322"/>
        <end position="351"/>
    </location>
</feature>
<evidence type="ECO:0000256" key="2">
    <source>
        <dbReference type="ARBA" id="ARBA00009904"/>
    </source>
</evidence>
<dbReference type="PANTHER" id="PTHR11629">
    <property type="entry name" value="VACUOLAR PROTON ATPASES"/>
    <property type="match status" value="1"/>
</dbReference>